<evidence type="ECO:0000256" key="1">
    <source>
        <dbReference type="SAM" id="MobiDB-lite"/>
    </source>
</evidence>
<organism evidence="2 3">
    <name type="scientific">Emiliania huxleyi (strain CCMP1516)</name>
    <dbReference type="NCBI Taxonomy" id="280463"/>
    <lineage>
        <taxon>Eukaryota</taxon>
        <taxon>Haptista</taxon>
        <taxon>Haptophyta</taxon>
        <taxon>Prymnesiophyceae</taxon>
        <taxon>Isochrysidales</taxon>
        <taxon>Noelaerhabdaceae</taxon>
        <taxon>Emiliania</taxon>
    </lineage>
</organism>
<feature type="region of interest" description="Disordered" evidence="1">
    <location>
        <begin position="97"/>
        <end position="141"/>
    </location>
</feature>
<dbReference type="eggNOG" id="ENOG502SA0G">
    <property type="taxonomic scope" value="Eukaryota"/>
</dbReference>
<reference evidence="3" key="1">
    <citation type="journal article" date="2013" name="Nature">
        <title>Pan genome of the phytoplankton Emiliania underpins its global distribution.</title>
        <authorList>
            <person name="Read B.A."/>
            <person name="Kegel J."/>
            <person name="Klute M.J."/>
            <person name="Kuo A."/>
            <person name="Lefebvre S.C."/>
            <person name="Maumus F."/>
            <person name="Mayer C."/>
            <person name="Miller J."/>
            <person name="Monier A."/>
            <person name="Salamov A."/>
            <person name="Young J."/>
            <person name="Aguilar M."/>
            <person name="Claverie J.M."/>
            <person name="Frickenhaus S."/>
            <person name="Gonzalez K."/>
            <person name="Herman E.K."/>
            <person name="Lin Y.C."/>
            <person name="Napier J."/>
            <person name="Ogata H."/>
            <person name="Sarno A.F."/>
            <person name="Shmutz J."/>
            <person name="Schroeder D."/>
            <person name="de Vargas C."/>
            <person name="Verret F."/>
            <person name="von Dassow P."/>
            <person name="Valentin K."/>
            <person name="Van de Peer Y."/>
            <person name="Wheeler G."/>
            <person name="Dacks J.B."/>
            <person name="Delwiche C.F."/>
            <person name="Dyhrman S.T."/>
            <person name="Glockner G."/>
            <person name="John U."/>
            <person name="Richards T."/>
            <person name="Worden A.Z."/>
            <person name="Zhang X."/>
            <person name="Grigoriev I.V."/>
            <person name="Allen A.E."/>
            <person name="Bidle K."/>
            <person name="Borodovsky M."/>
            <person name="Bowler C."/>
            <person name="Brownlee C."/>
            <person name="Cock J.M."/>
            <person name="Elias M."/>
            <person name="Gladyshev V.N."/>
            <person name="Groth M."/>
            <person name="Guda C."/>
            <person name="Hadaegh A."/>
            <person name="Iglesias-Rodriguez M.D."/>
            <person name="Jenkins J."/>
            <person name="Jones B.M."/>
            <person name="Lawson T."/>
            <person name="Leese F."/>
            <person name="Lindquist E."/>
            <person name="Lobanov A."/>
            <person name="Lomsadze A."/>
            <person name="Malik S.B."/>
            <person name="Marsh M.E."/>
            <person name="Mackinder L."/>
            <person name="Mock T."/>
            <person name="Mueller-Roeber B."/>
            <person name="Pagarete A."/>
            <person name="Parker M."/>
            <person name="Probert I."/>
            <person name="Quesneville H."/>
            <person name="Raines C."/>
            <person name="Rensing S.A."/>
            <person name="Riano-Pachon D.M."/>
            <person name="Richier S."/>
            <person name="Rokitta S."/>
            <person name="Shiraiwa Y."/>
            <person name="Soanes D.M."/>
            <person name="van der Giezen M."/>
            <person name="Wahlund T.M."/>
            <person name="Williams B."/>
            <person name="Wilson W."/>
            <person name="Wolfe G."/>
            <person name="Wurch L.L."/>
        </authorList>
    </citation>
    <scope>NUCLEOTIDE SEQUENCE</scope>
</reference>
<evidence type="ECO:0000313" key="3">
    <source>
        <dbReference type="Proteomes" id="UP000013827"/>
    </source>
</evidence>
<dbReference type="HOGENOM" id="CLU_685929_0_0_1"/>
<protein>
    <submittedName>
        <fullName evidence="2">Uncharacterized protein</fullName>
    </submittedName>
</protein>
<dbReference type="KEGG" id="ehx:EMIHUDRAFT_213674"/>
<accession>A0A0D3IMD6</accession>
<evidence type="ECO:0000313" key="2">
    <source>
        <dbReference type="EnsemblProtists" id="EOD12421"/>
    </source>
</evidence>
<feature type="compositionally biased region" description="Basic and acidic residues" evidence="1">
    <location>
        <begin position="97"/>
        <end position="107"/>
    </location>
</feature>
<keyword evidence="3" id="KW-1185">Reference proteome</keyword>
<reference evidence="2" key="2">
    <citation type="submission" date="2024-10" db="UniProtKB">
        <authorList>
            <consortium name="EnsemblProtists"/>
        </authorList>
    </citation>
    <scope>IDENTIFICATION</scope>
</reference>
<name>A0A0D3IMD6_EMIH1</name>
<dbReference type="AlphaFoldDB" id="A0A0D3IMD6"/>
<dbReference type="RefSeq" id="XP_005764850.1">
    <property type="nucleotide sequence ID" value="XM_005764793.1"/>
</dbReference>
<dbReference type="EnsemblProtists" id="EOD12421">
    <property type="protein sequence ID" value="EOD12421"/>
    <property type="gene ID" value="EMIHUDRAFT_213674"/>
</dbReference>
<proteinExistence type="predicted"/>
<dbReference type="Proteomes" id="UP000013827">
    <property type="component" value="Unassembled WGS sequence"/>
</dbReference>
<dbReference type="GeneID" id="17258491"/>
<dbReference type="PaxDb" id="2903-EOD12421"/>
<sequence>MQDARLLQRVGHAANRAEDYPHARAAFLFVAKLTGRSEARASAANMALREAARCGSEWLANVAYEELDRVLSLPNLAPSIASVCQAKRQEAEQLRDRLAEEAAERGEASVAGCADEPDGARKRKRSGAIARPPCDEAALQPPRCEAPLSETPVLVNRSPALTLWAACVAQRLGHDWQASLSLATALAAMFARAKGRSLGLPQPATNKFDAATQSVDLLGEAVPALYTSRGLRGLTLSRLATGDDSDSAPEPASPLQAQRSLSAAFGARFGEAYIKLAHLAAALPRRALVAHGNRRAYEMYCLFRPHIPEGRAGWGQAGRLLLSGQEPSSLEALHDQALLEECREVERQEALAAALAAAGEQGIRIDALATLAGGETQRAREWIEEQQLAGAAYEQGGSYFPL</sequence>